<dbReference type="Proteomes" id="UP000828390">
    <property type="component" value="Unassembled WGS sequence"/>
</dbReference>
<protein>
    <recommendedName>
        <fullName evidence="1">NadR/Ttd14 AAA domain-containing protein</fullName>
    </recommendedName>
</protein>
<evidence type="ECO:0000259" key="1">
    <source>
        <dbReference type="Pfam" id="PF13521"/>
    </source>
</evidence>
<comment type="caution">
    <text evidence="2">The sequence shown here is derived from an EMBL/GenBank/DDBJ whole genome shotgun (WGS) entry which is preliminary data.</text>
</comment>
<dbReference type="Gene3D" id="3.40.50.300">
    <property type="entry name" value="P-loop containing nucleotide triphosphate hydrolases"/>
    <property type="match status" value="1"/>
</dbReference>
<dbReference type="SUPFAM" id="SSF52540">
    <property type="entry name" value="P-loop containing nucleoside triphosphate hydrolases"/>
    <property type="match status" value="1"/>
</dbReference>
<dbReference type="InterPro" id="IPR027417">
    <property type="entry name" value="P-loop_NTPase"/>
</dbReference>
<dbReference type="Pfam" id="PF13521">
    <property type="entry name" value="AAA_28"/>
    <property type="match status" value="1"/>
</dbReference>
<accession>A0A9D4CWN0</accession>
<sequence>METDITRVYICGPHSTGITTLLNDLRPHVPELHVLHEVARGIIKSHGWCRDDFVPDKHPEVFQQFNVEILEAQIKLEREYSEQGKHFICDRAIDPIVYGQYYVGPEARDVMLGLPGLSGWLESLRRSLVILVAPHHEIIKDDSVRLTSSIEELHDFYNVFAAELNHQKIPYVALYDLDRKVRVERVLNELKKFQTSRTGF</sequence>
<dbReference type="AlphaFoldDB" id="A0A9D4CWN0"/>
<organism evidence="2 3">
    <name type="scientific">Dreissena polymorpha</name>
    <name type="common">Zebra mussel</name>
    <name type="synonym">Mytilus polymorpha</name>
    <dbReference type="NCBI Taxonomy" id="45954"/>
    <lineage>
        <taxon>Eukaryota</taxon>
        <taxon>Metazoa</taxon>
        <taxon>Spiralia</taxon>
        <taxon>Lophotrochozoa</taxon>
        <taxon>Mollusca</taxon>
        <taxon>Bivalvia</taxon>
        <taxon>Autobranchia</taxon>
        <taxon>Heteroconchia</taxon>
        <taxon>Euheterodonta</taxon>
        <taxon>Imparidentia</taxon>
        <taxon>Neoheterodontei</taxon>
        <taxon>Myida</taxon>
        <taxon>Dreissenoidea</taxon>
        <taxon>Dreissenidae</taxon>
        <taxon>Dreissena</taxon>
    </lineage>
</organism>
<dbReference type="OrthoDB" id="6118920at2759"/>
<reference evidence="2" key="1">
    <citation type="journal article" date="2019" name="bioRxiv">
        <title>The Genome of the Zebra Mussel, Dreissena polymorpha: A Resource for Invasive Species Research.</title>
        <authorList>
            <person name="McCartney M.A."/>
            <person name="Auch B."/>
            <person name="Kono T."/>
            <person name="Mallez S."/>
            <person name="Zhang Y."/>
            <person name="Obille A."/>
            <person name="Becker A."/>
            <person name="Abrahante J.E."/>
            <person name="Garbe J."/>
            <person name="Badalamenti J.P."/>
            <person name="Herman A."/>
            <person name="Mangelson H."/>
            <person name="Liachko I."/>
            <person name="Sullivan S."/>
            <person name="Sone E.D."/>
            <person name="Koren S."/>
            <person name="Silverstein K.A.T."/>
            <person name="Beckman K.B."/>
            <person name="Gohl D.M."/>
        </authorList>
    </citation>
    <scope>NUCLEOTIDE SEQUENCE</scope>
    <source>
        <strain evidence="2">Duluth1</strain>
        <tissue evidence="2">Whole animal</tissue>
    </source>
</reference>
<evidence type="ECO:0000313" key="2">
    <source>
        <dbReference type="EMBL" id="KAH3733386.1"/>
    </source>
</evidence>
<feature type="domain" description="NadR/Ttd14 AAA" evidence="1">
    <location>
        <begin position="7"/>
        <end position="174"/>
    </location>
</feature>
<dbReference type="InterPro" id="IPR038727">
    <property type="entry name" value="NadR/Ttd14_AAA_dom"/>
</dbReference>
<name>A0A9D4CWN0_DREPO</name>
<gene>
    <name evidence="2" type="ORF">DPMN_039812</name>
</gene>
<dbReference type="EMBL" id="JAIWYP010000011">
    <property type="protein sequence ID" value="KAH3733386.1"/>
    <property type="molecule type" value="Genomic_DNA"/>
</dbReference>
<proteinExistence type="predicted"/>
<evidence type="ECO:0000313" key="3">
    <source>
        <dbReference type="Proteomes" id="UP000828390"/>
    </source>
</evidence>
<keyword evidence="3" id="KW-1185">Reference proteome</keyword>
<reference evidence="2" key="2">
    <citation type="submission" date="2020-11" db="EMBL/GenBank/DDBJ databases">
        <authorList>
            <person name="McCartney M.A."/>
            <person name="Auch B."/>
            <person name="Kono T."/>
            <person name="Mallez S."/>
            <person name="Becker A."/>
            <person name="Gohl D.M."/>
            <person name="Silverstein K.A.T."/>
            <person name="Koren S."/>
            <person name="Bechman K.B."/>
            <person name="Herman A."/>
            <person name="Abrahante J.E."/>
            <person name="Garbe J."/>
        </authorList>
    </citation>
    <scope>NUCLEOTIDE SEQUENCE</scope>
    <source>
        <strain evidence="2">Duluth1</strain>
        <tissue evidence="2">Whole animal</tissue>
    </source>
</reference>